<dbReference type="SUPFAM" id="SSF50156">
    <property type="entry name" value="PDZ domain-like"/>
    <property type="match status" value="1"/>
</dbReference>
<dbReference type="PANTHER" id="PTHR45980:SF9">
    <property type="entry name" value="PROTEASE DO-LIKE 10, MITOCHONDRIAL-RELATED"/>
    <property type="match status" value="1"/>
</dbReference>
<dbReference type="InterPro" id="IPR041517">
    <property type="entry name" value="DEGP_PDZ"/>
</dbReference>
<keyword evidence="3" id="KW-0378">Hydrolase</keyword>
<dbReference type="PRINTS" id="PR00834">
    <property type="entry name" value="PROTEASES2C"/>
</dbReference>
<feature type="chain" id="PRO_5045392349" evidence="7">
    <location>
        <begin position="20"/>
        <end position="1331"/>
    </location>
</feature>
<dbReference type="InterPro" id="IPR043504">
    <property type="entry name" value="Peptidase_S1_PA_chymotrypsin"/>
</dbReference>
<feature type="domain" description="PDZ" evidence="8">
    <location>
        <begin position="1046"/>
        <end position="1119"/>
    </location>
</feature>
<keyword evidence="4" id="KW-0720">Serine protease</keyword>
<comment type="similarity">
    <text evidence="1">Belongs to the peptidase S1C family.</text>
</comment>
<dbReference type="Proteomes" id="UP001642464">
    <property type="component" value="Unassembled WGS sequence"/>
</dbReference>
<dbReference type="Pfam" id="PF13365">
    <property type="entry name" value="Trypsin_2"/>
    <property type="match status" value="1"/>
</dbReference>
<dbReference type="InterPro" id="IPR001478">
    <property type="entry name" value="PDZ"/>
</dbReference>
<dbReference type="Pfam" id="PF02678">
    <property type="entry name" value="Pirin"/>
    <property type="match status" value="1"/>
</dbReference>
<dbReference type="Gene3D" id="2.40.10.10">
    <property type="entry name" value="Trypsin-like serine proteases"/>
    <property type="match status" value="2"/>
</dbReference>
<feature type="region of interest" description="Disordered" evidence="6">
    <location>
        <begin position="249"/>
        <end position="268"/>
    </location>
</feature>
<dbReference type="InterPro" id="IPR011051">
    <property type="entry name" value="RmlC_Cupin_sf"/>
</dbReference>
<evidence type="ECO:0000313" key="9">
    <source>
        <dbReference type="EMBL" id="CAK9066382.1"/>
    </source>
</evidence>
<dbReference type="InterPro" id="IPR014710">
    <property type="entry name" value="RmlC-like_jellyroll"/>
</dbReference>
<dbReference type="InterPro" id="IPR003829">
    <property type="entry name" value="Pirin_N_dom"/>
</dbReference>
<dbReference type="InterPro" id="IPR046449">
    <property type="entry name" value="DEGP_PDZ_sf"/>
</dbReference>
<keyword evidence="2" id="KW-0645">Protease</keyword>
<organism evidence="9 10">
    <name type="scientific">Durusdinium trenchii</name>
    <dbReference type="NCBI Taxonomy" id="1381693"/>
    <lineage>
        <taxon>Eukaryota</taxon>
        <taxon>Sar</taxon>
        <taxon>Alveolata</taxon>
        <taxon>Dinophyceae</taxon>
        <taxon>Suessiales</taxon>
        <taxon>Symbiodiniaceae</taxon>
        <taxon>Durusdinium</taxon>
    </lineage>
</organism>
<dbReference type="InterPro" id="IPR036034">
    <property type="entry name" value="PDZ_sf"/>
</dbReference>
<protein>
    <submittedName>
        <fullName evidence="9">Mitochondrial</fullName>
    </submittedName>
</protein>
<evidence type="ECO:0000256" key="7">
    <source>
        <dbReference type="SAM" id="SignalP"/>
    </source>
</evidence>
<keyword evidence="10" id="KW-1185">Reference proteome</keyword>
<feature type="signal peptide" evidence="7">
    <location>
        <begin position="1"/>
        <end position="19"/>
    </location>
</feature>
<accession>A0ABP0NT57</accession>
<dbReference type="InterPro" id="IPR001940">
    <property type="entry name" value="Peptidase_S1C"/>
</dbReference>
<comment type="caution">
    <text evidence="9">The sequence shown here is derived from an EMBL/GenBank/DDBJ whole genome shotgun (WGS) entry which is preliminary data.</text>
</comment>
<evidence type="ECO:0000313" key="10">
    <source>
        <dbReference type="Proteomes" id="UP001642464"/>
    </source>
</evidence>
<dbReference type="SUPFAM" id="SSF51182">
    <property type="entry name" value="RmlC-like cupins"/>
    <property type="match status" value="1"/>
</dbReference>
<keyword evidence="7" id="KW-0732">Signal</keyword>
<dbReference type="SUPFAM" id="SSF50494">
    <property type="entry name" value="Trypsin-like serine proteases"/>
    <property type="match status" value="1"/>
</dbReference>
<dbReference type="CDD" id="cd02247">
    <property type="entry name" value="cupin_pirin_C"/>
    <property type="match status" value="1"/>
</dbReference>
<evidence type="ECO:0000256" key="2">
    <source>
        <dbReference type="ARBA" id="ARBA00022670"/>
    </source>
</evidence>
<reference evidence="9 10" key="1">
    <citation type="submission" date="2024-02" db="EMBL/GenBank/DDBJ databases">
        <authorList>
            <person name="Chen Y."/>
            <person name="Shah S."/>
            <person name="Dougan E. K."/>
            <person name="Thang M."/>
            <person name="Chan C."/>
        </authorList>
    </citation>
    <scope>NUCLEOTIDE SEQUENCE [LARGE SCALE GENOMIC DNA]</scope>
</reference>
<evidence type="ECO:0000256" key="6">
    <source>
        <dbReference type="SAM" id="MobiDB-lite"/>
    </source>
</evidence>
<dbReference type="PANTHER" id="PTHR45980">
    <property type="match status" value="1"/>
</dbReference>
<comment type="similarity">
    <text evidence="5">Belongs to the pirin family.</text>
</comment>
<dbReference type="Pfam" id="PF05726">
    <property type="entry name" value="Pirin_C"/>
    <property type="match status" value="1"/>
</dbReference>
<evidence type="ECO:0000256" key="4">
    <source>
        <dbReference type="ARBA" id="ARBA00022825"/>
    </source>
</evidence>
<evidence type="ECO:0000256" key="1">
    <source>
        <dbReference type="ARBA" id="ARBA00010541"/>
    </source>
</evidence>
<evidence type="ECO:0000259" key="8">
    <source>
        <dbReference type="PROSITE" id="PS50106"/>
    </source>
</evidence>
<dbReference type="InterPro" id="IPR008778">
    <property type="entry name" value="Pirin_C_dom"/>
</dbReference>
<sequence>MRPPWRKAFWLCLFLGLSARTFQSSARTPRRSTSLRASPAVASPTAPGTFVESVVKHPRLPVWPAWFGVIYILLDLIFQPSFSAKLEDRFGGRVCPMIFRDTASTDPFLLVAHHRHSFFAFDPLRYLFRFLLPEGFPAHPHRGFETVTYVLRGGLVHRDSRGVKKSYGAPKDASGDGEGAAVQWMTAGRGLLHEEMWRTGGEWESSDQELFQIWVNLPQKQKMVDPRMQMLGDLDIDGSSQLPRQMLGPESSVEVHERGPVPTSEPSKGVTVRVIAGEADGVSSPIQTYSDLAILHVSLEPRSVWTWPKPIGWTCLLYTRRGEVTVNTEQLPVHNTATLSRSCSEVSLAAGEDPAEVLILAGAPLDEPVAMGANIIMNSQQELAQANADLRMGMFGPSWEHTEDDGEWMRTDGDWDDALRTLVSSELPLELDLRGLLKALPRIFPHLAPRPAARLAQGLLRHKLRESLFIADALLEIKGFSRCLKGWCRCLDDRAKASDEASHANRAAEVLQELAAQVRRLDNLEALSLVLFVECFVGERLGSAVSGGFVMYSGQAARQVVLTLLRNWTQNSKVLKSLSPLLVGKLWPSVASKLRRDAGVAAVRDIKGPANTQLKMEWFKLKPTQSLKKGYGAFHPEELATASMQFLLAHFDATCERGCEEPREGIAARAPAEEWVQDVLDRPFGWGVLVPLIVGPASVAADVLRLLEALVERHPHNETIAKRLAGLHAFMPLLQLPWPQADPVESHLPATLSVPSTRRSAAKVLQCAMDTDLGMRVAREHLELCFQGAVHMLHAVLEDQEPEALLATIELLGQLCSLSTMELLSQDGPRSEKLSSSLPSQSVVKFFVTKAARSYLMPWVVHRESNVTGSGFVIEGRLLMTNAHVIEDAMVVEVKKHDLPKKFRARVVCIGHDVDLALVEVDDERFWCHPNPLLPVSFSDRHAFAELYSEVRAVGFPTGGSTICVSKGVVSRVDAQIYVHSRSKGVAQDTLNSPGRLPIIQIDAAINPGNSGGPTFDITNNVIGVASSGLPKAQNVGYIIPTKIAMVFLNEYFSSGTWSGICETGLETMPLENDAMREYLHMGQRTGVRVVSVAPLGAAQGKLQPGDILVEVDGLHVSNEHTVPVELGEQKVDLDYGVLISQKQKGELTKVKVLRDGKELEQEITFAPIPPLARRFDRYDSAPRYLLVGGLVFSVMSLPLFNEFCELRREDRRLNVTTTTYFAAVKKWKDRPEQEVIILLRTLKHPVNLGYNFCCTRILSRFNGKAMESLAQLAEEVSKALDTPEDFLRFGFEDDPEEFDSMVLKADGIRKADLELCKNHRISQPSVLEDH</sequence>
<evidence type="ECO:0000256" key="3">
    <source>
        <dbReference type="ARBA" id="ARBA00022801"/>
    </source>
</evidence>
<dbReference type="Gene3D" id="2.60.120.10">
    <property type="entry name" value="Jelly Rolls"/>
    <property type="match status" value="1"/>
</dbReference>
<dbReference type="PROSITE" id="PS50106">
    <property type="entry name" value="PDZ"/>
    <property type="match status" value="1"/>
</dbReference>
<dbReference type="Gene3D" id="2.30.42.10">
    <property type="match status" value="1"/>
</dbReference>
<dbReference type="Pfam" id="PF17815">
    <property type="entry name" value="PDZ_3"/>
    <property type="match status" value="1"/>
</dbReference>
<dbReference type="CDD" id="cd02909">
    <property type="entry name" value="cupin_pirin_N"/>
    <property type="match status" value="1"/>
</dbReference>
<name>A0ABP0NT57_9DINO</name>
<dbReference type="EMBL" id="CAXAMM010030369">
    <property type="protein sequence ID" value="CAK9066382.1"/>
    <property type="molecule type" value="Genomic_DNA"/>
</dbReference>
<dbReference type="Gene3D" id="3.20.190.20">
    <property type="match status" value="1"/>
</dbReference>
<gene>
    <name evidence="9" type="ORF">SCF082_LOCUS33802</name>
</gene>
<evidence type="ECO:0000256" key="5">
    <source>
        <dbReference type="RuleBase" id="RU003457"/>
    </source>
</evidence>
<proteinExistence type="inferred from homology"/>
<dbReference type="InterPro" id="IPR009003">
    <property type="entry name" value="Peptidase_S1_PA"/>
</dbReference>